<feature type="transmembrane region" description="Helical" evidence="1">
    <location>
        <begin position="214"/>
        <end position="234"/>
    </location>
</feature>
<dbReference type="InterPro" id="IPR012507">
    <property type="entry name" value="YibE_F"/>
</dbReference>
<dbReference type="PANTHER" id="PTHR41771">
    <property type="entry name" value="MEMBRANE PROTEIN-RELATED"/>
    <property type="match status" value="1"/>
</dbReference>
<feature type="transmembrane region" description="Helical" evidence="1">
    <location>
        <begin position="349"/>
        <end position="374"/>
    </location>
</feature>
<protein>
    <submittedName>
        <fullName evidence="2">Uncharacterized membrane protein</fullName>
    </submittedName>
</protein>
<keyword evidence="1" id="KW-0472">Membrane</keyword>
<reference evidence="2 3" key="1">
    <citation type="submission" date="2016-11" db="EMBL/GenBank/DDBJ databases">
        <authorList>
            <person name="Jaros S."/>
            <person name="Januszkiewicz K."/>
            <person name="Wedrychowicz H."/>
        </authorList>
    </citation>
    <scope>NUCLEOTIDE SEQUENCE [LARGE SCALE GENOMIC DNA]</scope>
    <source>
        <strain evidence="2 3">DSM 15930</strain>
    </source>
</reference>
<feature type="transmembrane region" description="Helical" evidence="1">
    <location>
        <begin position="188"/>
        <end position="208"/>
    </location>
</feature>
<organism evidence="2 3">
    <name type="scientific">Anaerosporobacter mobilis DSM 15930</name>
    <dbReference type="NCBI Taxonomy" id="1120996"/>
    <lineage>
        <taxon>Bacteria</taxon>
        <taxon>Bacillati</taxon>
        <taxon>Bacillota</taxon>
        <taxon>Clostridia</taxon>
        <taxon>Lachnospirales</taxon>
        <taxon>Lachnospiraceae</taxon>
        <taxon>Anaerosporobacter</taxon>
    </lineage>
</organism>
<dbReference type="AlphaFoldDB" id="A0A1M7IJ64"/>
<feature type="transmembrane region" description="Helical" evidence="1">
    <location>
        <begin position="160"/>
        <end position="176"/>
    </location>
</feature>
<sequence>MDETGSRNESKLKNYIVSYKKQIITATALLILVVAVFVFMKNNYSLYKDTIGTIVKANTQYTTNEEGPNKEVDKQYTQTLTIKIRNGEYEGKYIEITNRYSETQMKDTRYSKGDNVFITIENKDGVLTGAIRDVKRDQYVVVMALIFIILLITISGKQGILTILSLVVNIGIFLLFMRRYIEGESFEILTIAMVLSFSVLTLFILGGINRKSIGAVISSLGTVCLITIIYQLVYRFVEKPPYEMLDYVVGHDDFKGIFTGSVIIGSLGAIMDVAITMNSSICELIDTTPKITVKDLVRSAREIGYDIMGTMVNVLFFTYISGSLPMTILKFKNGYGLLAMIRYNVFFEAARFLLGSIGIVLAIPVSTVVALLIFRRKRKQVGKSLPTHEN</sequence>
<dbReference type="EMBL" id="FRCP01000009">
    <property type="protein sequence ID" value="SHM40750.1"/>
    <property type="molecule type" value="Genomic_DNA"/>
</dbReference>
<dbReference type="PANTHER" id="PTHR41771:SF1">
    <property type="entry name" value="MEMBRANE PROTEIN"/>
    <property type="match status" value="1"/>
</dbReference>
<dbReference type="STRING" id="1120996.SAMN02746066_01897"/>
<dbReference type="Proteomes" id="UP000184038">
    <property type="component" value="Unassembled WGS sequence"/>
</dbReference>
<accession>A0A1M7IJ64</accession>
<name>A0A1M7IJ64_9FIRM</name>
<feature type="transmembrane region" description="Helical" evidence="1">
    <location>
        <begin position="138"/>
        <end position="154"/>
    </location>
</feature>
<feature type="transmembrane region" description="Helical" evidence="1">
    <location>
        <begin position="307"/>
        <end position="329"/>
    </location>
</feature>
<proteinExistence type="predicted"/>
<dbReference type="RefSeq" id="WP_073286572.1">
    <property type="nucleotide sequence ID" value="NZ_FRCP01000009.1"/>
</dbReference>
<dbReference type="OrthoDB" id="5753718at2"/>
<keyword evidence="1" id="KW-0812">Transmembrane</keyword>
<evidence type="ECO:0000256" key="1">
    <source>
        <dbReference type="SAM" id="Phobius"/>
    </source>
</evidence>
<dbReference type="Pfam" id="PF07907">
    <property type="entry name" value="YibE_F"/>
    <property type="match status" value="1"/>
</dbReference>
<evidence type="ECO:0000313" key="3">
    <source>
        <dbReference type="Proteomes" id="UP000184038"/>
    </source>
</evidence>
<feature type="transmembrane region" description="Helical" evidence="1">
    <location>
        <begin position="22"/>
        <end position="40"/>
    </location>
</feature>
<gene>
    <name evidence="2" type="ORF">SAMN02746066_01897</name>
</gene>
<keyword evidence="1" id="KW-1133">Transmembrane helix</keyword>
<evidence type="ECO:0000313" key="2">
    <source>
        <dbReference type="EMBL" id="SHM40750.1"/>
    </source>
</evidence>
<keyword evidence="3" id="KW-1185">Reference proteome</keyword>